<dbReference type="CDD" id="cd04301">
    <property type="entry name" value="NAT_SF"/>
    <property type="match status" value="1"/>
</dbReference>
<dbReference type="Pfam" id="PF13302">
    <property type="entry name" value="Acetyltransf_3"/>
    <property type="match status" value="1"/>
</dbReference>
<feature type="domain" description="N-acetyltransferase" evidence="1">
    <location>
        <begin position="23"/>
        <end position="176"/>
    </location>
</feature>
<dbReference type="AlphaFoldDB" id="A0A7W8CRM7"/>
<dbReference type="GO" id="GO:0005737">
    <property type="term" value="C:cytoplasm"/>
    <property type="evidence" value="ECO:0007669"/>
    <property type="project" value="TreeGrafter"/>
</dbReference>
<organism evidence="2 3">
    <name type="scientific">Planococcus koreensis</name>
    <dbReference type="NCBI Taxonomy" id="112331"/>
    <lineage>
        <taxon>Bacteria</taxon>
        <taxon>Bacillati</taxon>
        <taxon>Bacillota</taxon>
        <taxon>Bacilli</taxon>
        <taxon>Bacillales</taxon>
        <taxon>Caryophanaceae</taxon>
        <taxon>Planococcus</taxon>
    </lineage>
</organism>
<dbReference type="GO" id="GO:0008999">
    <property type="term" value="F:protein-N-terminal-alanine acetyltransferase activity"/>
    <property type="evidence" value="ECO:0007669"/>
    <property type="project" value="UniProtKB-EC"/>
</dbReference>
<dbReference type="EMBL" id="JACHHE010000004">
    <property type="protein sequence ID" value="MBB5180358.1"/>
    <property type="molecule type" value="Genomic_DNA"/>
</dbReference>
<keyword evidence="2" id="KW-0808">Transferase</keyword>
<accession>A0A7W8CRM7</accession>
<dbReference type="EC" id="2.3.1.267" evidence="2"/>
<comment type="caution">
    <text evidence="2">The sequence shown here is derived from an EMBL/GenBank/DDBJ whole genome shotgun (WGS) entry which is preliminary data.</text>
</comment>
<sequence>MGFTALETERLELAEIGQQHKENIYQILSRDDVMQYYGTDKFTDPEQAAAMIQSFSKGFESGMAARWGIILKESGELVGTIGIHNWNKRVGRAEIGYELHPDHWRKGIAKEAVHAVLDHSFNELGIFRMGAVVFPENEVSLGMLQKIGFQKEGLLRAYLHQGGRPHDSFMLSLLKTEWKV</sequence>
<evidence type="ECO:0000313" key="3">
    <source>
        <dbReference type="Proteomes" id="UP000525923"/>
    </source>
</evidence>
<keyword evidence="3" id="KW-1185">Reference proteome</keyword>
<evidence type="ECO:0000259" key="1">
    <source>
        <dbReference type="PROSITE" id="PS51186"/>
    </source>
</evidence>
<dbReference type="SUPFAM" id="SSF55729">
    <property type="entry name" value="Acyl-CoA N-acyltransferases (Nat)"/>
    <property type="match status" value="1"/>
</dbReference>
<keyword evidence="2" id="KW-0012">Acyltransferase</keyword>
<dbReference type="InterPro" id="IPR000182">
    <property type="entry name" value="GNAT_dom"/>
</dbReference>
<dbReference type="PANTHER" id="PTHR43792:SF9">
    <property type="entry name" value="RIBOSOMAL-PROTEIN-ALANINE ACETYLTRANSFERASE"/>
    <property type="match status" value="1"/>
</dbReference>
<dbReference type="Gene3D" id="3.40.630.30">
    <property type="match status" value="1"/>
</dbReference>
<dbReference type="PROSITE" id="PS51186">
    <property type="entry name" value="GNAT"/>
    <property type="match status" value="1"/>
</dbReference>
<protein>
    <submittedName>
        <fullName evidence="2">Ribosomal-protein-alanine N-acetyltransferase</fullName>
        <ecNumber evidence="2">2.3.1.267</ecNumber>
    </submittedName>
</protein>
<name>A0A7W8CRM7_9BACL</name>
<dbReference type="InterPro" id="IPR016181">
    <property type="entry name" value="Acyl_CoA_acyltransferase"/>
</dbReference>
<dbReference type="RefSeq" id="WP_135502137.1">
    <property type="nucleotide sequence ID" value="NZ_JACHHE010000004.1"/>
</dbReference>
<proteinExistence type="predicted"/>
<gene>
    <name evidence="2" type="ORF">HNQ44_001786</name>
</gene>
<evidence type="ECO:0000313" key="2">
    <source>
        <dbReference type="EMBL" id="MBB5180358.1"/>
    </source>
</evidence>
<reference evidence="2 3" key="1">
    <citation type="submission" date="2020-08" db="EMBL/GenBank/DDBJ databases">
        <title>Genomic Encyclopedia of Type Strains, Phase IV (KMG-IV): sequencing the most valuable type-strain genomes for metagenomic binning, comparative biology and taxonomic classification.</title>
        <authorList>
            <person name="Goeker M."/>
        </authorList>
    </citation>
    <scope>NUCLEOTIDE SEQUENCE [LARGE SCALE GENOMIC DNA]</scope>
    <source>
        <strain evidence="2 3">DSM 15895</strain>
    </source>
</reference>
<dbReference type="InterPro" id="IPR051531">
    <property type="entry name" value="N-acetyltransferase"/>
</dbReference>
<dbReference type="PANTHER" id="PTHR43792">
    <property type="entry name" value="GNAT FAMILY, PUTATIVE (AFU_ORTHOLOGUE AFUA_3G00765)-RELATED-RELATED"/>
    <property type="match status" value="1"/>
</dbReference>
<dbReference type="OrthoDB" id="9811523at2"/>
<dbReference type="Proteomes" id="UP000525923">
    <property type="component" value="Unassembled WGS sequence"/>
</dbReference>